<dbReference type="PANTHER" id="PTHR24096">
    <property type="entry name" value="LONG-CHAIN-FATTY-ACID--COA LIGASE"/>
    <property type="match status" value="1"/>
</dbReference>
<dbReference type="GO" id="GO:0016405">
    <property type="term" value="F:CoA-ligase activity"/>
    <property type="evidence" value="ECO:0007669"/>
    <property type="project" value="TreeGrafter"/>
</dbReference>
<evidence type="ECO:0000256" key="1">
    <source>
        <dbReference type="ARBA" id="ARBA00022598"/>
    </source>
</evidence>
<dbReference type="AlphaFoldDB" id="A0A835MBQ3"/>
<dbReference type="PANTHER" id="PTHR24096:SF251">
    <property type="entry name" value="4-COUMARATE--COA LIGASE-LIKE 9"/>
    <property type="match status" value="1"/>
</dbReference>
<gene>
    <name evidence="2" type="ORF">IFM89_038899</name>
</gene>
<comment type="caution">
    <text evidence="2">The sequence shown here is derived from an EMBL/GenBank/DDBJ whole genome shotgun (WGS) entry which is preliminary data.</text>
</comment>
<name>A0A835MBQ3_9MAGN</name>
<evidence type="ECO:0008006" key="4">
    <source>
        <dbReference type="Google" id="ProtNLM"/>
    </source>
</evidence>
<dbReference type="InterPro" id="IPR045851">
    <property type="entry name" value="AMP-bd_C_sf"/>
</dbReference>
<dbReference type="Gene3D" id="3.30.300.30">
    <property type="match status" value="1"/>
</dbReference>
<dbReference type="OrthoDB" id="10253869at2759"/>
<keyword evidence="3" id="KW-1185">Reference proteome</keyword>
<keyword evidence="1" id="KW-0436">Ligase</keyword>
<evidence type="ECO:0000313" key="2">
    <source>
        <dbReference type="EMBL" id="KAF9626725.1"/>
    </source>
</evidence>
<dbReference type="Proteomes" id="UP000631114">
    <property type="component" value="Unassembled WGS sequence"/>
</dbReference>
<dbReference type="SUPFAM" id="SSF56801">
    <property type="entry name" value="Acetyl-CoA synthetase-like"/>
    <property type="match status" value="1"/>
</dbReference>
<organism evidence="2 3">
    <name type="scientific">Coptis chinensis</name>
    <dbReference type="NCBI Taxonomy" id="261450"/>
    <lineage>
        <taxon>Eukaryota</taxon>
        <taxon>Viridiplantae</taxon>
        <taxon>Streptophyta</taxon>
        <taxon>Embryophyta</taxon>
        <taxon>Tracheophyta</taxon>
        <taxon>Spermatophyta</taxon>
        <taxon>Magnoliopsida</taxon>
        <taxon>Ranunculales</taxon>
        <taxon>Ranunculaceae</taxon>
        <taxon>Coptidoideae</taxon>
        <taxon>Coptis</taxon>
    </lineage>
</organism>
<protein>
    <recommendedName>
        <fullName evidence="4">AMP-binding enzyme C-terminal domain-containing protein</fullName>
    </recommendedName>
</protein>
<accession>A0A835MBQ3</accession>
<evidence type="ECO:0000313" key="3">
    <source>
        <dbReference type="Proteomes" id="UP000631114"/>
    </source>
</evidence>
<sequence>MRNPVQEIESAIVRVTQSLRRSKGEPIEVEEKTESSATEKYPLINISDNMLSPEQVPPAELEHLLQSHPEIADVALIPYVFDKFNFAILLFLAYVKMYPDEEAGQIPMAFVVRKPGSNLSAAQVMEFVAKQACLLKTKRFILNAYRGFLLSVYSVLKSLNTMHHHMINYFAS</sequence>
<proteinExistence type="predicted"/>
<dbReference type="EMBL" id="JADFTS010000001">
    <property type="protein sequence ID" value="KAF9626725.1"/>
    <property type="molecule type" value="Genomic_DNA"/>
</dbReference>
<reference evidence="2 3" key="1">
    <citation type="submission" date="2020-10" db="EMBL/GenBank/DDBJ databases">
        <title>The Coptis chinensis genome and diversification of protoberbering-type alkaloids.</title>
        <authorList>
            <person name="Wang B."/>
            <person name="Shu S."/>
            <person name="Song C."/>
            <person name="Liu Y."/>
        </authorList>
    </citation>
    <scope>NUCLEOTIDE SEQUENCE [LARGE SCALE GENOMIC DNA]</scope>
    <source>
        <strain evidence="2">HL-2020</strain>
        <tissue evidence="2">Leaf</tissue>
    </source>
</reference>